<sequence length="259" mass="28259">MADYGHDPTETVVPYAVFKSAGFSISFATETGKTPECDKKMLTGWTQKLLGANQRTLSLYNSLSSSAEFTQPLAWTSPDFSLDAYQLVFLPGGHEKGVRQVIDSISVHQQLAAYFPQTRKSCGGGKAVAAICHGVLGLSEAKGLDGRSVLYDVRTTALPGAMEQGIFWITRGVLGDYYKTYGAGSESVEAAVRKRLRDPKKQYKNSLSASPFIVTDETYNYVSGRFPPDAQLLAERAIELVKGNLKQGRMRAPISNLPF</sequence>
<dbReference type="PANTHER" id="PTHR43068:SF1">
    <property type="entry name" value="SLR1854 PROTEIN"/>
    <property type="match status" value="1"/>
</dbReference>
<protein>
    <submittedName>
        <fullName evidence="1">ThiJ/pfpI-family protein-like protein</fullName>
    </submittedName>
</protein>
<gene>
    <name evidence="1" type="ORF">AOQ84DRAFT_70059</name>
</gene>
<dbReference type="PANTHER" id="PTHR43068">
    <property type="entry name" value="SLR1854 PROTEIN"/>
    <property type="match status" value="1"/>
</dbReference>
<accession>A0A8E2JRJ7</accession>
<name>A0A8E2JRJ7_9PEZI</name>
<dbReference type="InterPro" id="IPR032633">
    <property type="entry name" value="ThiJ-like"/>
</dbReference>
<evidence type="ECO:0000313" key="2">
    <source>
        <dbReference type="Proteomes" id="UP000250140"/>
    </source>
</evidence>
<dbReference type="Proteomes" id="UP000250140">
    <property type="component" value="Unassembled WGS sequence"/>
</dbReference>
<dbReference type="SUPFAM" id="SSF52317">
    <property type="entry name" value="Class I glutamine amidotransferase-like"/>
    <property type="match status" value="1"/>
</dbReference>
<dbReference type="Gene3D" id="3.40.50.880">
    <property type="match status" value="1"/>
</dbReference>
<keyword evidence="2" id="KW-1185">Reference proteome</keyword>
<dbReference type="Pfam" id="PF17124">
    <property type="entry name" value="ThiJ_like"/>
    <property type="match status" value="1"/>
</dbReference>
<proteinExistence type="predicted"/>
<dbReference type="OrthoDB" id="543156at2759"/>
<evidence type="ECO:0000313" key="1">
    <source>
        <dbReference type="EMBL" id="OCL06812.1"/>
    </source>
</evidence>
<dbReference type="EMBL" id="KV749977">
    <property type="protein sequence ID" value="OCL06812.1"/>
    <property type="molecule type" value="Genomic_DNA"/>
</dbReference>
<reference evidence="1 2" key="1">
    <citation type="journal article" date="2016" name="Nat. Commun.">
        <title>Ectomycorrhizal ecology is imprinted in the genome of the dominant symbiotic fungus Cenococcum geophilum.</title>
        <authorList>
            <consortium name="DOE Joint Genome Institute"/>
            <person name="Peter M."/>
            <person name="Kohler A."/>
            <person name="Ohm R.A."/>
            <person name="Kuo A."/>
            <person name="Krutzmann J."/>
            <person name="Morin E."/>
            <person name="Arend M."/>
            <person name="Barry K.W."/>
            <person name="Binder M."/>
            <person name="Choi C."/>
            <person name="Clum A."/>
            <person name="Copeland A."/>
            <person name="Grisel N."/>
            <person name="Haridas S."/>
            <person name="Kipfer T."/>
            <person name="LaButti K."/>
            <person name="Lindquist E."/>
            <person name="Lipzen A."/>
            <person name="Maire R."/>
            <person name="Meier B."/>
            <person name="Mihaltcheva S."/>
            <person name="Molinier V."/>
            <person name="Murat C."/>
            <person name="Poggeler S."/>
            <person name="Quandt C.A."/>
            <person name="Sperisen C."/>
            <person name="Tritt A."/>
            <person name="Tisserant E."/>
            <person name="Crous P.W."/>
            <person name="Henrissat B."/>
            <person name="Nehls U."/>
            <person name="Egli S."/>
            <person name="Spatafora J.W."/>
            <person name="Grigoriev I.V."/>
            <person name="Martin F.M."/>
        </authorList>
    </citation>
    <scope>NUCLEOTIDE SEQUENCE [LARGE SCALE GENOMIC DNA]</scope>
    <source>
        <strain evidence="1 2">CBS 207.34</strain>
    </source>
</reference>
<organism evidence="1 2">
    <name type="scientific">Glonium stellatum</name>
    <dbReference type="NCBI Taxonomy" id="574774"/>
    <lineage>
        <taxon>Eukaryota</taxon>
        <taxon>Fungi</taxon>
        <taxon>Dikarya</taxon>
        <taxon>Ascomycota</taxon>
        <taxon>Pezizomycotina</taxon>
        <taxon>Dothideomycetes</taxon>
        <taxon>Pleosporomycetidae</taxon>
        <taxon>Gloniales</taxon>
        <taxon>Gloniaceae</taxon>
        <taxon>Glonium</taxon>
    </lineage>
</organism>
<dbReference type="AlphaFoldDB" id="A0A8E2JRJ7"/>
<dbReference type="InterPro" id="IPR029062">
    <property type="entry name" value="Class_I_gatase-like"/>
</dbReference>